<evidence type="ECO:0000256" key="11">
    <source>
        <dbReference type="ARBA" id="ARBA00022990"/>
    </source>
</evidence>
<evidence type="ECO:0000256" key="14">
    <source>
        <dbReference type="ARBA" id="ARBA00038540"/>
    </source>
</evidence>
<dbReference type="Gene3D" id="1.20.120.550">
    <property type="entry name" value="Membrane associated eicosanoid/glutathione metabolism-like domain"/>
    <property type="match status" value="1"/>
</dbReference>
<evidence type="ECO:0000256" key="15">
    <source>
        <dbReference type="ARBA" id="ARBA00039397"/>
    </source>
</evidence>
<keyword evidence="6" id="KW-0808">Transferase</keyword>
<dbReference type="GO" id="GO:0005741">
    <property type="term" value="C:mitochondrial outer membrane"/>
    <property type="evidence" value="ECO:0007669"/>
    <property type="project" value="UniProtKB-SubCell"/>
</dbReference>
<evidence type="ECO:0000313" key="18">
    <source>
        <dbReference type="EMBL" id="KAF0740315.1"/>
    </source>
</evidence>
<keyword evidence="11" id="KW-0007">Acetylation</keyword>
<evidence type="ECO:0000313" key="19">
    <source>
        <dbReference type="Proteomes" id="UP000481153"/>
    </source>
</evidence>
<evidence type="ECO:0000256" key="2">
    <source>
        <dbReference type="ARBA" id="ARBA00004294"/>
    </source>
</evidence>
<dbReference type="Pfam" id="PF01124">
    <property type="entry name" value="MAPEG"/>
    <property type="match status" value="1"/>
</dbReference>
<dbReference type="AlphaFoldDB" id="A0A6G0XIY2"/>
<accession>A0A6G0XIY2</accession>
<feature type="transmembrane region" description="Helical" evidence="17">
    <location>
        <begin position="102"/>
        <end position="125"/>
    </location>
</feature>
<evidence type="ECO:0000256" key="17">
    <source>
        <dbReference type="SAM" id="Phobius"/>
    </source>
</evidence>
<evidence type="ECO:0000256" key="3">
    <source>
        <dbReference type="ARBA" id="ARBA00004477"/>
    </source>
</evidence>
<evidence type="ECO:0000256" key="13">
    <source>
        <dbReference type="ARBA" id="ARBA00023136"/>
    </source>
</evidence>
<proteinExistence type="inferred from homology"/>
<organism evidence="18 19">
    <name type="scientific">Aphanomyces euteiches</name>
    <dbReference type="NCBI Taxonomy" id="100861"/>
    <lineage>
        <taxon>Eukaryota</taxon>
        <taxon>Sar</taxon>
        <taxon>Stramenopiles</taxon>
        <taxon>Oomycota</taxon>
        <taxon>Saprolegniomycetes</taxon>
        <taxon>Saprolegniales</taxon>
        <taxon>Verrucalvaceae</taxon>
        <taxon>Aphanomyces</taxon>
    </lineage>
</organism>
<dbReference type="PANTHER" id="PTHR10689:SF6">
    <property type="entry name" value="MICROSOMAL GLUTATHIONE S-TRANSFERASE 1"/>
    <property type="match status" value="1"/>
</dbReference>
<dbReference type="Proteomes" id="UP000481153">
    <property type="component" value="Unassembled WGS sequence"/>
</dbReference>
<dbReference type="PANTHER" id="PTHR10689">
    <property type="entry name" value="MICROSOMAL GLUTATHIONE S-TRANSFERASE 1"/>
    <property type="match status" value="1"/>
</dbReference>
<dbReference type="EMBL" id="VJMJ01000053">
    <property type="protein sequence ID" value="KAF0740315.1"/>
    <property type="molecule type" value="Genomic_DNA"/>
</dbReference>
<keyword evidence="9" id="KW-0256">Endoplasmic reticulum</keyword>
<feature type="transmembrane region" description="Helical" evidence="17">
    <location>
        <begin position="6"/>
        <end position="24"/>
    </location>
</feature>
<evidence type="ECO:0000256" key="9">
    <source>
        <dbReference type="ARBA" id="ARBA00022824"/>
    </source>
</evidence>
<dbReference type="EC" id="2.5.1.18" evidence="5"/>
<dbReference type="SUPFAM" id="SSF161084">
    <property type="entry name" value="MAPEG domain-like"/>
    <property type="match status" value="1"/>
</dbReference>
<evidence type="ECO:0000256" key="8">
    <source>
        <dbReference type="ARBA" id="ARBA00022787"/>
    </source>
</evidence>
<evidence type="ECO:0000256" key="6">
    <source>
        <dbReference type="ARBA" id="ARBA00022679"/>
    </source>
</evidence>
<protein>
    <recommendedName>
        <fullName evidence="15">Microsomal glutathione S-transferase 1</fullName>
        <ecNumber evidence="5">2.5.1.18</ecNumber>
    </recommendedName>
</protein>
<dbReference type="GO" id="GO:0005789">
    <property type="term" value="C:endoplasmic reticulum membrane"/>
    <property type="evidence" value="ECO:0007669"/>
    <property type="project" value="UniProtKB-SubCell"/>
</dbReference>
<sequence>MISVLFAPKTAIICTLILYLKYVVTCLIHAKKREAAGLRAPEDTPDQKQNFGLVVDNLEEQTKAALVEEKRWARIVGNDLENIPFGLIIVWASILCGGKSGINGICIIVFTVARLAHTIFFVWAWSKARSVAYLVGAIAIIVMICAGIAGVFKDTGLEDINIV</sequence>
<comment type="function">
    <text evidence="1">Conjugation of reduced glutathione to a wide number of exogenous and endogenous hydrophobic electrophiles.</text>
</comment>
<dbReference type="InterPro" id="IPR001129">
    <property type="entry name" value="Membr-assoc_MAPEG"/>
</dbReference>
<reference evidence="18 19" key="1">
    <citation type="submission" date="2019-07" db="EMBL/GenBank/DDBJ databases">
        <title>Genomics analysis of Aphanomyces spp. identifies a new class of oomycete effector associated with host adaptation.</title>
        <authorList>
            <person name="Gaulin E."/>
        </authorList>
    </citation>
    <scope>NUCLEOTIDE SEQUENCE [LARGE SCALE GENOMIC DNA]</scope>
    <source>
        <strain evidence="18 19">ATCC 201684</strain>
    </source>
</reference>
<comment type="similarity">
    <text evidence="4">Belongs to the MAPEG family.</text>
</comment>
<evidence type="ECO:0000256" key="16">
    <source>
        <dbReference type="ARBA" id="ARBA00049385"/>
    </source>
</evidence>
<dbReference type="GO" id="GO:0004364">
    <property type="term" value="F:glutathione transferase activity"/>
    <property type="evidence" value="ECO:0007669"/>
    <property type="project" value="UniProtKB-EC"/>
</dbReference>
<keyword evidence="8" id="KW-1000">Mitochondrion outer membrane</keyword>
<dbReference type="OrthoDB" id="193139at2759"/>
<name>A0A6G0XIY2_9STRA</name>
<evidence type="ECO:0000256" key="4">
    <source>
        <dbReference type="ARBA" id="ARBA00010459"/>
    </source>
</evidence>
<dbReference type="InterPro" id="IPR040162">
    <property type="entry name" value="MGST1-like"/>
</dbReference>
<evidence type="ECO:0000256" key="12">
    <source>
        <dbReference type="ARBA" id="ARBA00023128"/>
    </source>
</evidence>
<keyword evidence="12" id="KW-0496">Mitochondrion</keyword>
<comment type="catalytic activity">
    <reaction evidence="16">
        <text>RX + glutathione = an S-substituted glutathione + a halide anion + H(+)</text>
        <dbReference type="Rhea" id="RHEA:16437"/>
        <dbReference type="ChEBI" id="CHEBI:15378"/>
        <dbReference type="ChEBI" id="CHEBI:16042"/>
        <dbReference type="ChEBI" id="CHEBI:17792"/>
        <dbReference type="ChEBI" id="CHEBI:57925"/>
        <dbReference type="ChEBI" id="CHEBI:90779"/>
        <dbReference type="EC" id="2.5.1.18"/>
    </reaction>
    <physiologicalReaction direction="left-to-right" evidence="16">
        <dbReference type="Rhea" id="RHEA:16438"/>
    </physiologicalReaction>
</comment>
<keyword evidence="7 17" id="KW-0812">Transmembrane</keyword>
<keyword evidence="13 17" id="KW-0472">Membrane</keyword>
<evidence type="ECO:0000256" key="1">
    <source>
        <dbReference type="ARBA" id="ARBA00003701"/>
    </source>
</evidence>
<comment type="subunit">
    <text evidence="14">Homotrimer; The trimer binds only one molecule of glutathione.</text>
</comment>
<feature type="transmembrane region" description="Helical" evidence="17">
    <location>
        <begin position="131"/>
        <end position="152"/>
    </location>
</feature>
<evidence type="ECO:0000256" key="5">
    <source>
        <dbReference type="ARBA" id="ARBA00012452"/>
    </source>
</evidence>
<gene>
    <name evidence="18" type="ORF">Ae201684_004314</name>
</gene>
<keyword evidence="19" id="KW-1185">Reference proteome</keyword>
<keyword evidence="10 17" id="KW-1133">Transmembrane helix</keyword>
<evidence type="ECO:0000256" key="10">
    <source>
        <dbReference type="ARBA" id="ARBA00022989"/>
    </source>
</evidence>
<evidence type="ECO:0000256" key="7">
    <source>
        <dbReference type="ARBA" id="ARBA00022692"/>
    </source>
</evidence>
<dbReference type="InterPro" id="IPR023352">
    <property type="entry name" value="MAPEG-like_dom_sf"/>
</dbReference>
<comment type="caution">
    <text evidence="18">The sequence shown here is derived from an EMBL/GenBank/DDBJ whole genome shotgun (WGS) entry which is preliminary data.</text>
</comment>
<dbReference type="VEuPathDB" id="FungiDB:AeMF1_014143"/>
<comment type="subcellular location">
    <subcellularLocation>
        <location evidence="3">Endoplasmic reticulum membrane</location>
        <topology evidence="3">Multi-pass membrane protein</topology>
    </subcellularLocation>
    <subcellularLocation>
        <location evidence="2">Mitochondrion outer membrane</location>
    </subcellularLocation>
</comment>